<organism evidence="3 4">
    <name type="scientific">Enterococcus cecorum</name>
    <dbReference type="NCBI Taxonomy" id="44008"/>
    <lineage>
        <taxon>Bacteria</taxon>
        <taxon>Bacillati</taxon>
        <taxon>Bacillota</taxon>
        <taxon>Bacilli</taxon>
        <taxon>Lactobacillales</taxon>
        <taxon>Enterococcaceae</taxon>
        <taxon>Enterococcus</taxon>
    </lineage>
</organism>
<dbReference type="AlphaFoldDB" id="A0A1Y4R3I5"/>
<comment type="caution">
    <text evidence="3">The sequence shown here is derived from an EMBL/GenBank/DDBJ whole genome shotgun (WGS) entry which is preliminary data.</text>
</comment>
<dbReference type="Proteomes" id="UP000196074">
    <property type="component" value="Unassembled WGS sequence"/>
</dbReference>
<sequence>MLKKAKKGNVHMLDNDATKQFHASTNYTQRQLIFRRRRLTLLFTIAFILFASAGVVLFKDQMRLRELKTYAQETKEKNKKTKEEKAALEKEVAQLKDDDYVGKLARSRYFYTKEGELVYVLPETSDSND</sequence>
<accession>A0A1Y4R3I5</accession>
<name>A0A1Y4R3I5_9ENTE</name>
<dbReference type="PANTHER" id="PTHR40027:SF1">
    <property type="entry name" value="CELL DIVISION PROTEIN DIVIC"/>
    <property type="match status" value="1"/>
</dbReference>
<evidence type="ECO:0000256" key="1">
    <source>
        <dbReference type="SAM" id="Coils"/>
    </source>
</evidence>
<feature type="coiled-coil region" evidence="1">
    <location>
        <begin position="64"/>
        <end position="98"/>
    </location>
</feature>
<feature type="transmembrane region" description="Helical" evidence="2">
    <location>
        <begin position="39"/>
        <end position="58"/>
    </location>
</feature>
<keyword evidence="1" id="KW-0175">Coiled coil</keyword>
<dbReference type="Pfam" id="PF04977">
    <property type="entry name" value="DivIC"/>
    <property type="match status" value="1"/>
</dbReference>
<proteinExistence type="predicted"/>
<dbReference type="InterPro" id="IPR039076">
    <property type="entry name" value="DivIC"/>
</dbReference>
<dbReference type="RefSeq" id="WP_087213875.1">
    <property type="nucleotide sequence ID" value="NZ_NFLC01000003.1"/>
</dbReference>
<protein>
    <submittedName>
        <fullName evidence="3">Septum formation initiator</fullName>
    </submittedName>
</protein>
<keyword evidence="2" id="KW-0812">Transmembrane</keyword>
<dbReference type="InterPro" id="IPR007060">
    <property type="entry name" value="FtsL/DivIC"/>
</dbReference>
<gene>
    <name evidence="3" type="ORF">B5E88_02325</name>
</gene>
<reference evidence="4" key="1">
    <citation type="submission" date="2017-04" db="EMBL/GenBank/DDBJ databases">
        <title>Function of individual gut microbiota members based on whole genome sequencing of pure cultures obtained from chicken caecum.</title>
        <authorList>
            <person name="Medvecky M."/>
            <person name="Cejkova D."/>
            <person name="Polansky O."/>
            <person name="Karasova D."/>
            <person name="Kubasova T."/>
            <person name="Cizek A."/>
            <person name="Rychlik I."/>
        </authorList>
    </citation>
    <scope>NUCLEOTIDE SEQUENCE [LARGE SCALE GENOMIC DNA]</scope>
    <source>
        <strain evidence="4">An144</strain>
    </source>
</reference>
<evidence type="ECO:0000313" key="4">
    <source>
        <dbReference type="Proteomes" id="UP000196074"/>
    </source>
</evidence>
<evidence type="ECO:0000313" key="3">
    <source>
        <dbReference type="EMBL" id="OUQ11312.1"/>
    </source>
</evidence>
<evidence type="ECO:0000256" key="2">
    <source>
        <dbReference type="SAM" id="Phobius"/>
    </source>
</evidence>
<keyword evidence="2" id="KW-1133">Transmembrane helix</keyword>
<keyword evidence="2" id="KW-0472">Membrane</keyword>
<dbReference type="PANTHER" id="PTHR40027">
    <property type="entry name" value="CELL DIVISION PROTEIN DIVIC"/>
    <property type="match status" value="1"/>
</dbReference>
<dbReference type="EMBL" id="NFLC01000003">
    <property type="protein sequence ID" value="OUQ11312.1"/>
    <property type="molecule type" value="Genomic_DNA"/>
</dbReference>
<dbReference type="GO" id="GO:0051301">
    <property type="term" value="P:cell division"/>
    <property type="evidence" value="ECO:0007669"/>
    <property type="project" value="InterPro"/>
</dbReference>